<organism evidence="8 9">
    <name type="scientific">Momordica charantia</name>
    <name type="common">Bitter gourd</name>
    <name type="synonym">Balsam pear</name>
    <dbReference type="NCBI Taxonomy" id="3673"/>
    <lineage>
        <taxon>Eukaryota</taxon>
        <taxon>Viridiplantae</taxon>
        <taxon>Streptophyta</taxon>
        <taxon>Embryophyta</taxon>
        <taxon>Tracheophyta</taxon>
        <taxon>Spermatophyta</taxon>
        <taxon>Magnoliopsida</taxon>
        <taxon>eudicotyledons</taxon>
        <taxon>Gunneridae</taxon>
        <taxon>Pentapetalae</taxon>
        <taxon>rosids</taxon>
        <taxon>fabids</taxon>
        <taxon>Cucurbitales</taxon>
        <taxon>Cucurbitaceae</taxon>
        <taxon>Momordiceae</taxon>
        <taxon>Momordica</taxon>
    </lineage>
</organism>
<keyword evidence="2" id="KW-0805">Transcription regulation</keyword>
<feature type="region of interest" description="Disordered" evidence="6">
    <location>
        <begin position="1"/>
        <end position="30"/>
    </location>
</feature>
<dbReference type="Gene3D" id="2.20.25.80">
    <property type="entry name" value="WRKY domain"/>
    <property type="match status" value="1"/>
</dbReference>
<dbReference type="Proteomes" id="UP000504603">
    <property type="component" value="Unplaced"/>
</dbReference>
<evidence type="ECO:0000313" key="8">
    <source>
        <dbReference type="Proteomes" id="UP000504603"/>
    </source>
</evidence>
<dbReference type="PANTHER" id="PTHR31221">
    <property type="entry name" value="WRKY TRANSCRIPTION FACTOR PROTEIN 1-RELATED"/>
    <property type="match status" value="1"/>
</dbReference>
<dbReference type="GeneID" id="111023834"/>
<dbReference type="RefSeq" id="XP_022157003.1">
    <property type="nucleotide sequence ID" value="XM_022301311.1"/>
</dbReference>
<dbReference type="SMR" id="A0A6J1DS96"/>
<protein>
    <submittedName>
        <fullName evidence="9">Probable WRKY transcription factor 23 isoform X1</fullName>
    </submittedName>
</protein>
<dbReference type="AlphaFoldDB" id="A0A6J1DS96"/>
<dbReference type="FunFam" id="2.20.25.80:FF:000003">
    <property type="entry name" value="WRKY transcription factor 57"/>
    <property type="match status" value="1"/>
</dbReference>
<keyword evidence="5" id="KW-0539">Nucleus</keyword>
<evidence type="ECO:0000259" key="7">
    <source>
        <dbReference type="PROSITE" id="PS50811"/>
    </source>
</evidence>
<evidence type="ECO:0000256" key="6">
    <source>
        <dbReference type="SAM" id="MobiDB-lite"/>
    </source>
</evidence>
<dbReference type="InterPro" id="IPR036576">
    <property type="entry name" value="WRKY_dom_sf"/>
</dbReference>
<dbReference type="GO" id="GO:0005634">
    <property type="term" value="C:nucleus"/>
    <property type="evidence" value="ECO:0007669"/>
    <property type="project" value="UniProtKB-SubCell"/>
</dbReference>
<keyword evidence="3" id="KW-0238">DNA-binding</keyword>
<dbReference type="Pfam" id="PF03106">
    <property type="entry name" value="WRKY"/>
    <property type="match status" value="1"/>
</dbReference>
<dbReference type="InterPro" id="IPR003657">
    <property type="entry name" value="WRKY_dom"/>
</dbReference>
<feature type="compositionally biased region" description="Low complexity" evidence="6">
    <location>
        <begin position="70"/>
        <end position="85"/>
    </location>
</feature>
<dbReference type="OrthoDB" id="1927637at2759"/>
<comment type="subcellular location">
    <subcellularLocation>
        <location evidence="1">Nucleus</location>
    </subcellularLocation>
</comment>
<feature type="compositionally biased region" description="Basic and acidic residues" evidence="6">
    <location>
        <begin position="1"/>
        <end position="13"/>
    </location>
</feature>
<evidence type="ECO:0000256" key="5">
    <source>
        <dbReference type="ARBA" id="ARBA00023242"/>
    </source>
</evidence>
<sequence length="297" mass="32395">MEKMKEELIKMEDTSTSGGGGGGGGFPFSDHSLLDFSDAQKCPLGFMELLGLDYHADYSEVLNPPATPNSSSVSSASSDAAAAAADQDDPPHQNPSKQLKVSKKKKEKREKEARFAFMTKSEVDHLEDGYRWRKYGQKAVKNSPFPRSYYRCTSAACNVKKRVERSFADPTIVVTTYEGQHTHPSPVLTRSALAAAIPPHSAIASGQGCAGIATMPLLKASNNTNEDNIPTMSYFQNPAFFTTQHMTVDHNRNFTAAAANPAGILPERRFCNSKNTAFLADHGLLQDVVPPHMLQQE</sequence>
<dbReference type="PANTHER" id="PTHR31221:SF334">
    <property type="entry name" value="WRKY TRANSCRIPTION FACTOR 57-RELATED"/>
    <property type="match status" value="1"/>
</dbReference>
<dbReference type="KEGG" id="mcha:111023834"/>
<feature type="region of interest" description="Disordered" evidence="6">
    <location>
        <begin position="63"/>
        <end position="107"/>
    </location>
</feature>
<evidence type="ECO:0000256" key="4">
    <source>
        <dbReference type="ARBA" id="ARBA00023163"/>
    </source>
</evidence>
<dbReference type="InterPro" id="IPR044810">
    <property type="entry name" value="WRKY_plant"/>
</dbReference>
<dbReference type="PROSITE" id="PS50811">
    <property type="entry name" value="WRKY"/>
    <property type="match status" value="1"/>
</dbReference>
<evidence type="ECO:0000256" key="3">
    <source>
        <dbReference type="ARBA" id="ARBA00023125"/>
    </source>
</evidence>
<dbReference type="SUPFAM" id="SSF118290">
    <property type="entry name" value="WRKY DNA-binding domain"/>
    <property type="match status" value="1"/>
</dbReference>
<feature type="compositionally biased region" description="Gly residues" evidence="6">
    <location>
        <begin position="17"/>
        <end position="26"/>
    </location>
</feature>
<evidence type="ECO:0000256" key="2">
    <source>
        <dbReference type="ARBA" id="ARBA00023015"/>
    </source>
</evidence>
<evidence type="ECO:0000313" key="9">
    <source>
        <dbReference type="RefSeq" id="XP_022157003.1"/>
    </source>
</evidence>
<keyword evidence="4" id="KW-0804">Transcription</keyword>
<reference evidence="9" key="1">
    <citation type="submission" date="2025-08" db="UniProtKB">
        <authorList>
            <consortium name="RefSeq"/>
        </authorList>
    </citation>
    <scope>IDENTIFICATION</scope>
    <source>
        <strain evidence="9">OHB3-1</strain>
    </source>
</reference>
<feature type="domain" description="WRKY" evidence="7">
    <location>
        <begin position="121"/>
        <end position="186"/>
    </location>
</feature>
<evidence type="ECO:0000256" key="1">
    <source>
        <dbReference type="ARBA" id="ARBA00004123"/>
    </source>
</evidence>
<name>A0A6J1DS96_MOMCH</name>
<dbReference type="SMART" id="SM00774">
    <property type="entry name" value="WRKY"/>
    <property type="match status" value="1"/>
</dbReference>
<dbReference type="GO" id="GO:0003700">
    <property type="term" value="F:DNA-binding transcription factor activity"/>
    <property type="evidence" value="ECO:0007669"/>
    <property type="project" value="InterPro"/>
</dbReference>
<dbReference type="GO" id="GO:0043565">
    <property type="term" value="F:sequence-specific DNA binding"/>
    <property type="evidence" value="ECO:0007669"/>
    <property type="project" value="InterPro"/>
</dbReference>
<accession>A0A6J1DS96</accession>
<gene>
    <name evidence="9" type="primary">LOC111023834</name>
</gene>
<proteinExistence type="predicted"/>
<keyword evidence="8" id="KW-1185">Reference proteome</keyword>